<dbReference type="EMBL" id="JAHRIN010078340">
    <property type="protein sequence ID" value="MEQ2219128.1"/>
    <property type="molecule type" value="Genomic_DNA"/>
</dbReference>
<dbReference type="Proteomes" id="UP001434883">
    <property type="component" value="Unassembled WGS sequence"/>
</dbReference>
<protein>
    <submittedName>
        <fullName evidence="2">Uncharacterized protein</fullName>
    </submittedName>
</protein>
<name>A0ABV0SHS4_9TELE</name>
<sequence length="151" mass="16456">MHQPGKRAGQANHSRPSTSHQLPQCGLKTCSTSPPTHLTANHSLAPGARVTDGSTEGRPPKHAQDRAPQQPQTQTREGSRMPPPTPRHGTPRCLKRAGQPLHQSEATSQLTLHTAWARPPCWSPKPLPNRWTGHRSQGPRSKAIQTILRGS</sequence>
<proteinExistence type="predicted"/>
<organism evidence="2 3">
    <name type="scientific">Xenoophorus captivus</name>
    <dbReference type="NCBI Taxonomy" id="1517983"/>
    <lineage>
        <taxon>Eukaryota</taxon>
        <taxon>Metazoa</taxon>
        <taxon>Chordata</taxon>
        <taxon>Craniata</taxon>
        <taxon>Vertebrata</taxon>
        <taxon>Euteleostomi</taxon>
        <taxon>Actinopterygii</taxon>
        <taxon>Neopterygii</taxon>
        <taxon>Teleostei</taxon>
        <taxon>Neoteleostei</taxon>
        <taxon>Acanthomorphata</taxon>
        <taxon>Ovalentaria</taxon>
        <taxon>Atherinomorphae</taxon>
        <taxon>Cyprinodontiformes</taxon>
        <taxon>Goodeidae</taxon>
        <taxon>Xenoophorus</taxon>
    </lineage>
</organism>
<comment type="caution">
    <text evidence="2">The sequence shown here is derived from an EMBL/GenBank/DDBJ whole genome shotgun (WGS) entry which is preliminary data.</text>
</comment>
<gene>
    <name evidence="2" type="ORF">XENOCAPTIV_012991</name>
</gene>
<feature type="compositionally biased region" description="Polar residues" evidence="1">
    <location>
        <begin position="11"/>
        <end position="22"/>
    </location>
</feature>
<feature type="compositionally biased region" description="Polar residues" evidence="1">
    <location>
        <begin position="67"/>
        <end position="76"/>
    </location>
</feature>
<feature type="region of interest" description="Disordered" evidence="1">
    <location>
        <begin position="1"/>
        <end position="151"/>
    </location>
</feature>
<reference evidence="2 3" key="1">
    <citation type="submission" date="2021-06" db="EMBL/GenBank/DDBJ databases">
        <authorList>
            <person name="Palmer J.M."/>
        </authorList>
    </citation>
    <scope>NUCLEOTIDE SEQUENCE [LARGE SCALE GENOMIC DNA]</scope>
    <source>
        <strain evidence="2 3">XC_2019</strain>
        <tissue evidence="2">Muscle</tissue>
    </source>
</reference>
<evidence type="ECO:0000313" key="3">
    <source>
        <dbReference type="Proteomes" id="UP001434883"/>
    </source>
</evidence>
<feature type="compositionally biased region" description="Polar residues" evidence="1">
    <location>
        <begin position="29"/>
        <end position="42"/>
    </location>
</feature>
<evidence type="ECO:0000256" key="1">
    <source>
        <dbReference type="SAM" id="MobiDB-lite"/>
    </source>
</evidence>
<evidence type="ECO:0000313" key="2">
    <source>
        <dbReference type="EMBL" id="MEQ2219128.1"/>
    </source>
</evidence>
<feature type="compositionally biased region" description="Polar residues" evidence="1">
    <location>
        <begin position="101"/>
        <end position="112"/>
    </location>
</feature>
<accession>A0ABV0SHS4</accession>
<keyword evidence="3" id="KW-1185">Reference proteome</keyword>